<dbReference type="SUPFAM" id="SSF48452">
    <property type="entry name" value="TPR-like"/>
    <property type="match status" value="1"/>
</dbReference>
<dbReference type="PANTHER" id="PTHR35807:SF1">
    <property type="entry name" value="TRANSCRIPTIONAL REGULATOR REDD"/>
    <property type="match status" value="1"/>
</dbReference>
<name>A0A8J3BVR9_9ACTN</name>
<evidence type="ECO:0000259" key="6">
    <source>
        <dbReference type="PROSITE" id="PS51755"/>
    </source>
</evidence>
<feature type="DNA-binding region" description="OmpR/PhoB-type" evidence="5">
    <location>
        <begin position="4"/>
        <end position="105"/>
    </location>
</feature>
<accession>A0A8J3BVR9</accession>
<dbReference type="CDD" id="cd15831">
    <property type="entry name" value="BTAD"/>
    <property type="match status" value="1"/>
</dbReference>
<dbReference type="InterPro" id="IPR016032">
    <property type="entry name" value="Sig_transdc_resp-reg_C-effctor"/>
</dbReference>
<evidence type="ECO:0000256" key="1">
    <source>
        <dbReference type="ARBA" id="ARBA00005820"/>
    </source>
</evidence>
<keyword evidence="4" id="KW-0804">Transcription</keyword>
<dbReference type="GO" id="GO:0006355">
    <property type="term" value="P:regulation of DNA-templated transcription"/>
    <property type="evidence" value="ECO:0007669"/>
    <property type="project" value="InterPro"/>
</dbReference>
<evidence type="ECO:0000256" key="4">
    <source>
        <dbReference type="ARBA" id="ARBA00023163"/>
    </source>
</evidence>
<dbReference type="PANTHER" id="PTHR35807">
    <property type="entry name" value="TRANSCRIPTIONAL REGULATOR REDD-RELATED"/>
    <property type="match status" value="1"/>
</dbReference>
<dbReference type="Proteomes" id="UP000656042">
    <property type="component" value="Unassembled WGS sequence"/>
</dbReference>
<dbReference type="GO" id="GO:0000160">
    <property type="term" value="P:phosphorelay signal transduction system"/>
    <property type="evidence" value="ECO:0007669"/>
    <property type="project" value="InterPro"/>
</dbReference>
<evidence type="ECO:0000256" key="2">
    <source>
        <dbReference type="ARBA" id="ARBA00023015"/>
    </source>
</evidence>
<dbReference type="Pfam" id="PF03704">
    <property type="entry name" value="BTAD"/>
    <property type="match status" value="1"/>
</dbReference>
<dbReference type="InterPro" id="IPR001867">
    <property type="entry name" value="OmpR/PhoB-type_DNA-bd"/>
</dbReference>
<dbReference type="SMART" id="SM00862">
    <property type="entry name" value="Trans_reg_C"/>
    <property type="match status" value="1"/>
</dbReference>
<keyword evidence="3 5" id="KW-0238">DNA-binding</keyword>
<dbReference type="AlphaFoldDB" id="A0A8J3BVR9"/>
<comment type="caution">
    <text evidence="7">The sequence shown here is derived from an EMBL/GenBank/DDBJ whole genome shotgun (WGS) entry which is preliminary data.</text>
</comment>
<organism evidence="7 8">
    <name type="scientific">Mangrovihabitans endophyticus</name>
    <dbReference type="NCBI Taxonomy" id="1751298"/>
    <lineage>
        <taxon>Bacteria</taxon>
        <taxon>Bacillati</taxon>
        <taxon>Actinomycetota</taxon>
        <taxon>Actinomycetes</taxon>
        <taxon>Micromonosporales</taxon>
        <taxon>Micromonosporaceae</taxon>
        <taxon>Mangrovihabitans</taxon>
    </lineage>
</organism>
<reference evidence="7" key="1">
    <citation type="journal article" date="2014" name="Int. J. Syst. Evol. Microbiol.">
        <title>Complete genome sequence of Corynebacterium casei LMG S-19264T (=DSM 44701T), isolated from a smear-ripened cheese.</title>
        <authorList>
            <consortium name="US DOE Joint Genome Institute (JGI-PGF)"/>
            <person name="Walter F."/>
            <person name="Albersmeier A."/>
            <person name="Kalinowski J."/>
            <person name="Ruckert C."/>
        </authorList>
    </citation>
    <scope>NUCLEOTIDE SEQUENCE</scope>
    <source>
        <strain evidence="7">CGMCC 4.7299</strain>
    </source>
</reference>
<evidence type="ECO:0000313" key="7">
    <source>
        <dbReference type="EMBL" id="GGK81825.1"/>
    </source>
</evidence>
<dbReference type="SUPFAM" id="SSF46894">
    <property type="entry name" value="C-terminal effector domain of the bipartite response regulators"/>
    <property type="match status" value="1"/>
</dbReference>
<proteinExistence type="inferred from homology"/>
<dbReference type="SMART" id="SM01043">
    <property type="entry name" value="BTAD"/>
    <property type="match status" value="1"/>
</dbReference>
<dbReference type="Gene3D" id="1.10.10.10">
    <property type="entry name" value="Winged helix-like DNA-binding domain superfamily/Winged helix DNA-binding domain"/>
    <property type="match status" value="1"/>
</dbReference>
<feature type="domain" description="OmpR/PhoB-type" evidence="6">
    <location>
        <begin position="4"/>
        <end position="105"/>
    </location>
</feature>
<reference evidence="7" key="2">
    <citation type="submission" date="2020-09" db="EMBL/GenBank/DDBJ databases">
        <authorList>
            <person name="Sun Q."/>
            <person name="Zhou Y."/>
        </authorList>
    </citation>
    <scope>NUCLEOTIDE SEQUENCE</scope>
    <source>
        <strain evidence="7">CGMCC 4.7299</strain>
    </source>
</reference>
<dbReference type="RefSeq" id="WP_189078329.1">
    <property type="nucleotide sequence ID" value="NZ_BMMX01000003.1"/>
</dbReference>
<gene>
    <name evidence="7" type="ORF">GCM10012284_14860</name>
</gene>
<comment type="similarity">
    <text evidence="1">Belongs to the AfsR/DnrI/RedD regulatory family.</text>
</comment>
<dbReference type="InterPro" id="IPR005158">
    <property type="entry name" value="BTAD"/>
</dbReference>
<dbReference type="GO" id="GO:0003677">
    <property type="term" value="F:DNA binding"/>
    <property type="evidence" value="ECO:0007669"/>
    <property type="project" value="UniProtKB-UniRule"/>
</dbReference>
<keyword evidence="8" id="KW-1185">Reference proteome</keyword>
<dbReference type="InterPro" id="IPR011990">
    <property type="entry name" value="TPR-like_helical_dom_sf"/>
</dbReference>
<sequence>MLQRSLGDVASARLSFSILGPVQVLGDGRPVPLRSLKSRAVLALLILHRGWPVGPALLVDRVWDGPPPPTAPASVRNLLSALRRLLATDDQVSITTGEEGYVFQAPAEAVDLETFETRRARGRGLMLGGAWDAAARELGRALDHWTGPALMDLALAGIDWPERTALDERRLATIEDLVQVDLTRQRYREVLVRLTRLLAEHPGREALHRARIIALQRSGRRAEAARAYLDARKTLAEHTGREPSAEFRDLHRRILADEHRTVDSQFPPPVDTSRASVVTRSVRRSDAAGRSLIPRVGAPDYSSELAHEVRAVAVLCVRVCAPALPAATSDHVGDIVAQHGGVMGEIRGSTMVSYFGLADAEPGGEAGTTAADRAAACAIALHASGSVDRIRSGDLNGTVFGAVPPSGDGGGLPPTRFACVIATGPVMHVVRKLGRGEVVSWVAGEMIELCQQRAGRVRPGETAIF</sequence>
<evidence type="ECO:0000313" key="8">
    <source>
        <dbReference type="Proteomes" id="UP000656042"/>
    </source>
</evidence>
<keyword evidence="2" id="KW-0805">Transcription regulation</keyword>
<dbReference type="PROSITE" id="PS51755">
    <property type="entry name" value="OMPR_PHOB"/>
    <property type="match status" value="1"/>
</dbReference>
<dbReference type="InterPro" id="IPR051677">
    <property type="entry name" value="AfsR-DnrI-RedD_regulator"/>
</dbReference>
<dbReference type="InterPro" id="IPR036388">
    <property type="entry name" value="WH-like_DNA-bd_sf"/>
</dbReference>
<protein>
    <recommendedName>
        <fullName evidence="6">OmpR/PhoB-type domain-containing protein</fullName>
    </recommendedName>
</protein>
<dbReference type="EMBL" id="BMMX01000003">
    <property type="protein sequence ID" value="GGK81825.1"/>
    <property type="molecule type" value="Genomic_DNA"/>
</dbReference>
<dbReference type="Gene3D" id="1.25.40.10">
    <property type="entry name" value="Tetratricopeptide repeat domain"/>
    <property type="match status" value="1"/>
</dbReference>
<evidence type="ECO:0000256" key="5">
    <source>
        <dbReference type="PROSITE-ProRule" id="PRU01091"/>
    </source>
</evidence>
<evidence type="ECO:0000256" key="3">
    <source>
        <dbReference type="ARBA" id="ARBA00023125"/>
    </source>
</evidence>